<evidence type="ECO:0000256" key="3">
    <source>
        <dbReference type="ARBA" id="ARBA00023274"/>
    </source>
</evidence>
<dbReference type="GO" id="GO:0003735">
    <property type="term" value="F:structural constituent of ribosome"/>
    <property type="evidence" value="ECO:0007669"/>
    <property type="project" value="InterPro"/>
</dbReference>
<dbReference type="Proteomes" id="UP000092124">
    <property type="component" value="Unassembled WGS sequence"/>
</dbReference>
<dbReference type="PANTHER" id="PTHR23413:SF1">
    <property type="entry name" value="RIBOSOMAL PROTEIN L32"/>
    <property type="match status" value="1"/>
</dbReference>
<dbReference type="PANTHER" id="PTHR23413">
    <property type="entry name" value="60S RIBOSOMAL PROTEIN L32 AND DNA-DIRECTED RNA POLYMERASE II, SUBUNIT N"/>
    <property type="match status" value="1"/>
</dbReference>
<dbReference type="EMBL" id="LZPO01108102">
    <property type="protein sequence ID" value="OBS59421.1"/>
    <property type="molecule type" value="Genomic_DNA"/>
</dbReference>
<comment type="similarity">
    <text evidence="1">Belongs to the eukaryotic ribosomal protein eL32 family.</text>
</comment>
<dbReference type="SMART" id="SM01393">
    <property type="entry name" value="Ribosomal_L32e"/>
    <property type="match status" value="1"/>
</dbReference>
<organism evidence="5 6">
    <name type="scientific">Neotoma lepida</name>
    <name type="common">Desert woodrat</name>
    <dbReference type="NCBI Taxonomy" id="56216"/>
    <lineage>
        <taxon>Eukaryota</taxon>
        <taxon>Metazoa</taxon>
        <taxon>Chordata</taxon>
        <taxon>Craniata</taxon>
        <taxon>Vertebrata</taxon>
        <taxon>Euteleostomi</taxon>
        <taxon>Mammalia</taxon>
        <taxon>Eutheria</taxon>
        <taxon>Euarchontoglires</taxon>
        <taxon>Glires</taxon>
        <taxon>Rodentia</taxon>
        <taxon>Myomorpha</taxon>
        <taxon>Muroidea</taxon>
        <taxon>Cricetidae</taxon>
        <taxon>Neotominae</taxon>
        <taxon>Neotoma</taxon>
    </lineage>
</organism>
<evidence type="ECO:0000313" key="6">
    <source>
        <dbReference type="Proteomes" id="UP000092124"/>
    </source>
</evidence>
<dbReference type="InterPro" id="IPR036351">
    <property type="entry name" value="Ribosomal_eL32_sf"/>
</dbReference>
<keyword evidence="3" id="KW-0687">Ribonucleoprotein</keyword>
<dbReference type="OrthoDB" id="268693at2759"/>
<dbReference type="GO" id="GO:0022625">
    <property type="term" value="C:cytosolic large ribosomal subunit"/>
    <property type="evidence" value="ECO:0007669"/>
    <property type="project" value="TreeGrafter"/>
</dbReference>
<evidence type="ECO:0000256" key="4">
    <source>
        <dbReference type="ARBA" id="ARBA00035335"/>
    </source>
</evidence>
<dbReference type="GO" id="GO:0006412">
    <property type="term" value="P:translation"/>
    <property type="evidence" value="ECO:0007669"/>
    <property type="project" value="InterPro"/>
</dbReference>
<gene>
    <name evidence="5" type="ORF">A6R68_09455</name>
</gene>
<dbReference type="AlphaFoldDB" id="A0A1A6FZT6"/>
<comment type="caution">
    <text evidence="5">The sequence shown here is derived from an EMBL/GenBank/DDBJ whole genome shotgun (WGS) entry which is preliminary data.</text>
</comment>
<evidence type="ECO:0000256" key="2">
    <source>
        <dbReference type="ARBA" id="ARBA00022980"/>
    </source>
</evidence>
<feature type="non-terminal residue" evidence="5">
    <location>
        <position position="79"/>
    </location>
</feature>
<reference evidence="5 6" key="1">
    <citation type="submission" date="2016-06" db="EMBL/GenBank/DDBJ databases">
        <title>The Draft Genome Sequence and Annotation of the Desert Woodrat Neotoma lepida.</title>
        <authorList>
            <person name="Campbell M."/>
            <person name="Oakeson K.F."/>
            <person name="Yandell M."/>
            <person name="Halpert J.R."/>
            <person name="Dearing D."/>
        </authorList>
    </citation>
    <scope>NUCLEOTIDE SEQUENCE [LARGE SCALE GENOMIC DNA]</scope>
    <source>
        <strain evidence="5">417</strain>
        <tissue evidence="5">Liver</tissue>
    </source>
</reference>
<evidence type="ECO:0000256" key="1">
    <source>
        <dbReference type="ARBA" id="ARBA00008431"/>
    </source>
</evidence>
<dbReference type="STRING" id="56216.A0A1A6FZT6"/>
<proteinExistence type="inferred from homology"/>
<dbReference type="InterPro" id="IPR001515">
    <property type="entry name" value="Ribosomal_eL32"/>
</dbReference>
<accession>A0A1A6FZT6</accession>
<name>A0A1A6FZT6_NEOLE</name>
<keyword evidence="6" id="KW-1185">Reference proteome</keyword>
<keyword evidence="2" id="KW-0689">Ribosomal protein</keyword>
<dbReference type="SUPFAM" id="SSF52042">
    <property type="entry name" value="Ribosomal protein L32e"/>
    <property type="match status" value="1"/>
</dbReference>
<protein>
    <recommendedName>
        <fullName evidence="4">60S ribosomal protein L32</fullName>
    </recommendedName>
</protein>
<dbReference type="Pfam" id="PF01655">
    <property type="entry name" value="Ribosomal_L32e"/>
    <property type="match status" value="1"/>
</dbReference>
<sequence length="79" mass="9426">MSRATINFIGEHRISPHWIMMPNIGYWSSKKTKYMPPSSFRKFLVHNVKELEVLLMCNQVYRAIFPAHQLLTQKFVFLK</sequence>
<evidence type="ECO:0000313" key="5">
    <source>
        <dbReference type="EMBL" id="OBS59421.1"/>
    </source>
</evidence>